<dbReference type="KEGG" id="slz:B5P37_05195"/>
<gene>
    <name evidence="1" type="ORF">B5P37_05195</name>
</gene>
<dbReference type="AlphaFoldDB" id="A0AAC9RS96"/>
<evidence type="ECO:0000313" key="2">
    <source>
        <dbReference type="Proteomes" id="UP000242864"/>
    </source>
</evidence>
<dbReference type="InterPro" id="IPR022372">
    <property type="entry name" value="Accessory_SS_Asp1"/>
</dbReference>
<accession>A0AAC9RS96</accession>
<reference evidence="1 2" key="1">
    <citation type="submission" date="2017-04" db="EMBL/GenBank/DDBJ databases">
        <authorList>
            <person name="Veseli I.A."/>
            <person name="Tang C."/>
            <person name="Pombert J.-F."/>
        </authorList>
    </citation>
    <scope>NUCLEOTIDE SEQUENCE [LARGE SCALE GENOMIC DNA]</scope>
    <source>
        <strain evidence="1 2">ATCC 700373</strain>
    </source>
</reference>
<sequence length="515" mass="61177">MKCFVPAWYSEEKWWISEEKAPFYEKAVTEFDDSISLMGMHVQNKQPFKMLILSYSPSLRLFLHRHDLYEATYWSLFDYIQGFQHQTPKPIDYRELDWPVGTEFMYTFYYIRAITSAHTYTNLYFNQEGYLMWMVSFVNNVKQRCYYFDDRGFLSSLIIYDEKGDANKHYYMTFDGDWVMKEDVTTGEVMIHPKYQHRFESPIYRHMTEVIRERLADYFKMDASSLDRMIVASDHRHNEMIAAHVDSSRLCFSVFEQRMSALDEAYASSMDKGQYWLVDTLKNQHLLTQYRQKCALDNDVLRITPFDVQMIQNHSGQRHEIQIGIWVDGIERATLDKMMTQFEHERFKSLELRFVLMSRMASPHIDWVEDAAKDYLERWTKNDPNHVSLDRPPSKEESTAVLVKRMPFESQLIELMSRLRLVIDMGAEPNLFLQICAIGAGVPQINCCETDYVKHGKNGYVIQNIHDMCQGIDYFLNRLKNWNQSFAYSMKLAKHYASDQIIKQLDAWLVRETDE</sequence>
<dbReference type="Proteomes" id="UP000242864">
    <property type="component" value="Chromosome"/>
</dbReference>
<name>A0AAC9RS96_9STAP</name>
<dbReference type="NCBIfam" id="TIGR03713">
    <property type="entry name" value="acc_sec_asp1"/>
    <property type="match status" value="1"/>
</dbReference>
<keyword evidence="2" id="KW-1185">Reference proteome</keyword>
<dbReference type="Pfam" id="PF16993">
    <property type="entry name" value="Asp1"/>
    <property type="match status" value="1"/>
</dbReference>
<organism evidence="1 2">
    <name type="scientific">Staphylococcus lutrae</name>
    <dbReference type="NCBI Taxonomy" id="155085"/>
    <lineage>
        <taxon>Bacteria</taxon>
        <taxon>Bacillati</taxon>
        <taxon>Bacillota</taxon>
        <taxon>Bacilli</taxon>
        <taxon>Bacillales</taxon>
        <taxon>Staphylococcaceae</taxon>
        <taxon>Staphylococcus</taxon>
    </lineage>
</organism>
<dbReference type="EMBL" id="CP020773">
    <property type="protein sequence ID" value="ARJ50756.1"/>
    <property type="molecule type" value="Genomic_DNA"/>
</dbReference>
<dbReference type="GO" id="GO:0015031">
    <property type="term" value="P:protein transport"/>
    <property type="evidence" value="ECO:0007669"/>
    <property type="project" value="InterPro"/>
</dbReference>
<dbReference type="RefSeq" id="WP_085237234.1">
    <property type="nucleotide sequence ID" value="NZ_PPRH01000032.1"/>
</dbReference>
<evidence type="ECO:0000313" key="1">
    <source>
        <dbReference type="EMBL" id="ARJ50756.1"/>
    </source>
</evidence>
<protein>
    <submittedName>
        <fullName evidence="1">Accessory Sec system protein Asp1</fullName>
    </submittedName>
</protein>
<proteinExistence type="predicted"/>